<reference evidence="1" key="1">
    <citation type="journal article" date="2020" name="Stud. Mycol.">
        <title>101 Dothideomycetes genomes: a test case for predicting lifestyles and emergence of pathogens.</title>
        <authorList>
            <person name="Haridas S."/>
            <person name="Albert R."/>
            <person name="Binder M."/>
            <person name="Bloem J."/>
            <person name="Labutti K."/>
            <person name="Salamov A."/>
            <person name="Andreopoulos B."/>
            <person name="Baker S."/>
            <person name="Barry K."/>
            <person name="Bills G."/>
            <person name="Bluhm B."/>
            <person name="Cannon C."/>
            <person name="Castanera R."/>
            <person name="Culley D."/>
            <person name="Daum C."/>
            <person name="Ezra D."/>
            <person name="Gonzalez J."/>
            <person name="Henrissat B."/>
            <person name="Kuo A."/>
            <person name="Liang C."/>
            <person name="Lipzen A."/>
            <person name="Lutzoni F."/>
            <person name="Magnuson J."/>
            <person name="Mondo S."/>
            <person name="Nolan M."/>
            <person name="Ohm R."/>
            <person name="Pangilinan J."/>
            <person name="Park H.-J."/>
            <person name="Ramirez L."/>
            <person name="Alfaro M."/>
            <person name="Sun H."/>
            <person name="Tritt A."/>
            <person name="Yoshinaga Y."/>
            <person name="Zwiers L.-H."/>
            <person name="Turgeon B."/>
            <person name="Goodwin S."/>
            <person name="Spatafora J."/>
            <person name="Crous P."/>
            <person name="Grigoriev I."/>
        </authorList>
    </citation>
    <scope>NUCLEOTIDE SEQUENCE</scope>
    <source>
        <strain evidence="1">CBS 133067</strain>
    </source>
</reference>
<dbReference type="InterPro" id="IPR036188">
    <property type="entry name" value="FAD/NAD-bd_sf"/>
</dbReference>
<dbReference type="SUPFAM" id="SSF51905">
    <property type="entry name" value="FAD/NAD(P)-binding domain"/>
    <property type="match status" value="1"/>
</dbReference>
<organism evidence="1 2">
    <name type="scientific">Rhizodiscina lignyota</name>
    <dbReference type="NCBI Taxonomy" id="1504668"/>
    <lineage>
        <taxon>Eukaryota</taxon>
        <taxon>Fungi</taxon>
        <taxon>Dikarya</taxon>
        <taxon>Ascomycota</taxon>
        <taxon>Pezizomycotina</taxon>
        <taxon>Dothideomycetes</taxon>
        <taxon>Pleosporomycetidae</taxon>
        <taxon>Aulographales</taxon>
        <taxon>Rhizodiscinaceae</taxon>
        <taxon>Rhizodiscina</taxon>
    </lineage>
</organism>
<dbReference type="AlphaFoldDB" id="A0A9P4IUC8"/>
<evidence type="ECO:0000313" key="1">
    <source>
        <dbReference type="EMBL" id="KAF2104446.1"/>
    </source>
</evidence>
<protein>
    <submittedName>
        <fullName evidence="1">Uncharacterized protein</fullName>
    </submittedName>
</protein>
<sequence length="220" mass="24384">MLEAGVASVTMIQRERTEIFNRTFSNEVADRIHMSLPIAVSRQIAMKTMHHKLSLEMERLDALERVGFHVIRDIDRIGIAFEKRGTHYLDVGASAKIAKGLIKIKSPVVPTRFTSTGLKFSDGPSLDADVIVFCTGFEANVRAVATKIFGSLVGEQLEDFWGLDAGGEPRGAFHPLSVPGIWYHGGDFGFNRYFSRFIALQIKADIAGVPFVPYTKMPEP</sequence>
<proteinExistence type="predicted"/>
<name>A0A9P4IUC8_9PEZI</name>
<dbReference type="Proteomes" id="UP000799772">
    <property type="component" value="Unassembled WGS sequence"/>
</dbReference>
<dbReference type="OrthoDB" id="74360at2759"/>
<evidence type="ECO:0000313" key="2">
    <source>
        <dbReference type="Proteomes" id="UP000799772"/>
    </source>
</evidence>
<gene>
    <name evidence="1" type="ORF">NA57DRAFT_51269</name>
</gene>
<keyword evidence="2" id="KW-1185">Reference proteome</keyword>
<dbReference type="Gene3D" id="3.50.50.60">
    <property type="entry name" value="FAD/NAD(P)-binding domain"/>
    <property type="match status" value="1"/>
</dbReference>
<accession>A0A9P4IUC8</accession>
<comment type="caution">
    <text evidence="1">The sequence shown here is derived from an EMBL/GenBank/DDBJ whole genome shotgun (WGS) entry which is preliminary data.</text>
</comment>
<dbReference type="EMBL" id="ML978121">
    <property type="protein sequence ID" value="KAF2104446.1"/>
    <property type="molecule type" value="Genomic_DNA"/>
</dbReference>